<proteinExistence type="predicted"/>
<dbReference type="Proteomes" id="UP000663852">
    <property type="component" value="Unassembled WGS sequence"/>
</dbReference>
<dbReference type="EMBL" id="CAJNOJ010000169">
    <property type="protein sequence ID" value="CAF1234946.1"/>
    <property type="molecule type" value="Genomic_DNA"/>
</dbReference>
<dbReference type="GO" id="GO:0003676">
    <property type="term" value="F:nucleic acid binding"/>
    <property type="evidence" value="ECO:0007669"/>
    <property type="project" value="InterPro"/>
</dbReference>
<dbReference type="InterPro" id="IPR036236">
    <property type="entry name" value="Znf_C2H2_sf"/>
</dbReference>
<dbReference type="SMART" id="SM00451">
    <property type="entry name" value="ZnF_U1"/>
    <property type="match status" value="3"/>
</dbReference>
<feature type="compositionally biased region" description="Polar residues" evidence="1">
    <location>
        <begin position="879"/>
        <end position="890"/>
    </location>
</feature>
<dbReference type="SMART" id="SM00355">
    <property type="entry name" value="ZnF_C2H2"/>
    <property type="match status" value="3"/>
</dbReference>
<sequence>MTNRGRFLNSRRANKNFNRNKKKTPLEDDSMSIICFKDSDTGHVGTVRIRQQIFCTLCNLIRGTLSLYFKHVMDDQHHEHVKKLCDENCFMPTVYDQAVHLGFYNNICYQTDKFHFRYKYAAEEPDTIVPEVKTSVNDNASEANKMETNSTQPKIALSNTTKQRSIQVTLVFQDKTYSRTGTVLAQIREQLLKDMLVDRADDIAAIPIQFYYSKKKSTSDYIYDNIPNSSVTSPPAEEQSQVIRQQQQEPLSDDQMSSAECSRKDNGVTPTIAMTTHEISTAEKTHSNEQPSCDDDVMNVCKDVLNNILADAYSKTDEYKRERELLFGIARRRYKKRKAFFCDICSTFLITEDLCTAHQNSEKHLEKVCHYKTELLPWRRAMQESLITGKPMKDIIGATAYADYRATMAYYLAPNSIHNHGRFCCAYCELTFFDQWLLEQHLNSSEHKKKKTSTKHRELVPHFADMTILPNVYRLNGVKDLAEVPANIKKEESWSSATLKQLDDDTNSFLQQFPFGEFEGVTRITNGKTPRNQGPPAIQTPPTQKAWKKEKVPAKYIPNKRGGLNRGNLGQPQPTVSHGGKAAKRSFPGTPVFNKRFRQDMNNSFPGANRGPGLLRNYEPSSYNYGQTGPTNNGNNRWPPAYPNNQQQKQQPQPLPPPPQQQRQEYYQQRNFDTRSYPTNSNTNNNNAFYDNHNPLMMSNTNNYDNERQLRFNNGADPGYPNQQSSYNSSFNRPSTNFVNDYPTEPIPSNRLHHRENTGPNNRFGHANMNNHQRSQQLQQETARPSLTQVQYPNSNSFHGFGTHNSNTMNSSFFPSPNNHQQNSMAIDGQSINSYADYRASSALLPANNPSTAYPPVRSLSNSTGPQNQMFTDFPRSNIEGSNFNTSGHQSLMPPSYQTPWRDSSNGMNAAHGRGNTFRHANKQSNSTFSHSNNNNNRMNSSVRGRGSGQNTRFFGGRR</sequence>
<dbReference type="InterPro" id="IPR003604">
    <property type="entry name" value="Matrin/U1-like-C_Znf_C2H2"/>
</dbReference>
<evidence type="ECO:0000313" key="3">
    <source>
        <dbReference type="EMBL" id="CAF1035921.1"/>
    </source>
</evidence>
<evidence type="ECO:0000313" key="5">
    <source>
        <dbReference type="Proteomes" id="UP000663828"/>
    </source>
</evidence>
<feature type="region of interest" description="Disordered" evidence="1">
    <location>
        <begin position="1"/>
        <end position="24"/>
    </location>
</feature>
<dbReference type="PROSITE" id="PS00028">
    <property type="entry name" value="ZINC_FINGER_C2H2_1"/>
    <property type="match status" value="1"/>
</dbReference>
<dbReference type="AlphaFoldDB" id="A0A814YV58"/>
<feature type="domain" description="C2H2-type" evidence="2">
    <location>
        <begin position="424"/>
        <end position="447"/>
    </location>
</feature>
<feature type="compositionally biased region" description="Polar residues" evidence="1">
    <location>
        <begin position="619"/>
        <end position="636"/>
    </location>
</feature>
<feature type="compositionally biased region" description="Basic residues" evidence="1">
    <location>
        <begin position="12"/>
        <end position="23"/>
    </location>
</feature>
<feature type="region of interest" description="Disordered" evidence="1">
    <location>
        <begin position="847"/>
        <end position="959"/>
    </location>
</feature>
<comment type="caution">
    <text evidence="4">The sequence shown here is derived from an EMBL/GenBank/DDBJ whole genome shotgun (WGS) entry which is preliminary data.</text>
</comment>
<evidence type="ECO:0000313" key="6">
    <source>
        <dbReference type="Proteomes" id="UP000663852"/>
    </source>
</evidence>
<protein>
    <recommendedName>
        <fullName evidence="2">C2H2-type domain-containing protein</fullName>
    </recommendedName>
</protein>
<evidence type="ECO:0000313" key="4">
    <source>
        <dbReference type="EMBL" id="CAF1234946.1"/>
    </source>
</evidence>
<accession>A0A814YV58</accession>
<dbReference type="EMBL" id="CAJNOR010000916">
    <property type="protein sequence ID" value="CAF1035921.1"/>
    <property type="molecule type" value="Genomic_DNA"/>
</dbReference>
<dbReference type="OrthoDB" id="10019627at2759"/>
<feature type="compositionally biased region" description="Low complexity" evidence="1">
    <location>
        <begin position="643"/>
        <end position="652"/>
    </location>
</feature>
<feature type="compositionally biased region" description="Polar residues" evidence="1">
    <location>
        <begin position="721"/>
        <end position="739"/>
    </location>
</feature>
<feature type="region of interest" description="Disordered" evidence="1">
    <location>
        <begin position="226"/>
        <end position="267"/>
    </location>
</feature>
<reference evidence="4" key="1">
    <citation type="submission" date="2021-02" db="EMBL/GenBank/DDBJ databases">
        <authorList>
            <person name="Nowell W R."/>
        </authorList>
    </citation>
    <scope>NUCLEOTIDE SEQUENCE</scope>
</reference>
<feature type="compositionally biased region" description="Polar residues" evidence="1">
    <location>
        <begin position="896"/>
        <end position="908"/>
    </location>
</feature>
<feature type="compositionally biased region" description="Polar residues" evidence="1">
    <location>
        <begin position="768"/>
        <end position="784"/>
    </location>
</feature>
<feature type="compositionally biased region" description="Polar residues" evidence="1">
    <location>
        <begin position="670"/>
        <end position="679"/>
    </location>
</feature>
<evidence type="ECO:0000256" key="1">
    <source>
        <dbReference type="SAM" id="MobiDB-lite"/>
    </source>
</evidence>
<dbReference type="Proteomes" id="UP000663828">
    <property type="component" value="Unassembled WGS sequence"/>
</dbReference>
<name>A0A814YV58_ADIRI</name>
<feature type="compositionally biased region" description="Low complexity" evidence="1">
    <location>
        <begin position="925"/>
        <end position="945"/>
    </location>
</feature>
<gene>
    <name evidence="4" type="ORF">EDS130_LOCUS27138</name>
    <name evidence="3" type="ORF">XAT740_LOCUS15002</name>
</gene>
<keyword evidence="5" id="KW-1185">Reference proteome</keyword>
<dbReference type="InterPro" id="IPR013087">
    <property type="entry name" value="Znf_C2H2_type"/>
</dbReference>
<organism evidence="4 6">
    <name type="scientific">Adineta ricciae</name>
    <name type="common">Rotifer</name>
    <dbReference type="NCBI Taxonomy" id="249248"/>
    <lineage>
        <taxon>Eukaryota</taxon>
        <taxon>Metazoa</taxon>
        <taxon>Spiralia</taxon>
        <taxon>Gnathifera</taxon>
        <taxon>Rotifera</taxon>
        <taxon>Eurotatoria</taxon>
        <taxon>Bdelloidea</taxon>
        <taxon>Adinetida</taxon>
        <taxon>Adinetidae</taxon>
        <taxon>Adineta</taxon>
    </lineage>
</organism>
<feature type="compositionally biased region" description="Low complexity" evidence="1">
    <location>
        <begin position="237"/>
        <end position="249"/>
    </location>
</feature>
<feature type="compositionally biased region" description="Polar residues" evidence="1">
    <location>
        <begin position="859"/>
        <end position="871"/>
    </location>
</feature>
<dbReference type="GO" id="GO:0008270">
    <property type="term" value="F:zinc ion binding"/>
    <property type="evidence" value="ECO:0007669"/>
    <property type="project" value="InterPro"/>
</dbReference>
<feature type="region of interest" description="Disordered" evidence="1">
    <location>
        <begin position="526"/>
        <end position="784"/>
    </location>
</feature>
<evidence type="ECO:0000259" key="2">
    <source>
        <dbReference type="PROSITE" id="PS00028"/>
    </source>
</evidence>
<feature type="compositionally biased region" description="Low complexity" evidence="1">
    <location>
        <begin position="680"/>
        <end position="694"/>
    </location>
</feature>
<dbReference type="SUPFAM" id="SSF57667">
    <property type="entry name" value="beta-beta-alpha zinc fingers"/>
    <property type="match status" value="1"/>
</dbReference>